<accession>A0ABD1S7D7</accession>
<comment type="caution">
    <text evidence="2">The sequence shown here is derived from an EMBL/GenBank/DDBJ whole genome shotgun (WGS) entry which is preliminary data.</text>
</comment>
<sequence length="104" mass="11686">MMSPIPTKRKRRRSRVSREEDMGISDEVCAASVVHSVTTKESSEIVPVVEEVEEKLVDRSLGQFKRSLAECLSTDDEWSALEGIARNDARNASYTGDRQMIIVD</sequence>
<dbReference type="EMBL" id="JBFOLJ010000011">
    <property type="protein sequence ID" value="KAL2495773.1"/>
    <property type="molecule type" value="Genomic_DNA"/>
</dbReference>
<name>A0ABD1S7D7_9LAMI</name>
<evidence type="ECO:0000313" key="2">
    <source>
        <dbReference type="EMBL" id="KAL2495773.1"/>
    </source>
</evidence>
<protein>
    <submittedName>
        <fullName evidence="2">Uncharacterized protein</fullName>
    </submittedName>
</protein>
<feature type="region of interest" description="Disordered" evidence="1">
    <location>
        <begin position="1"/>
        <end position="23"/>
    </location>
</feature>
<organism evidence="2 3">
    <name type="scientific">Forsythia ovata</name>
    <dbReference type="NCBI Taxonomy" id="205694"/>
    <lineage>
        <taxon>Eukaryota</taxon>
        <taxon>Viridiplantae</taxon>
        <taxon>Streptophyta</taxon>
        <taxon>Embryophyta</taxon>
        <taxon>Tracheophyta</taxon>
        <taxon>Spermatophyta</taxon>
        <taxon>Magnoliopsida</taxon>
        <taxon>eudicotyledons</taxon>
        <taxon>Gunneridae</taxon>
        <taxon>Pentapetalae</taxon>
        <taxon>asterids</taxon>
        <taxon>lamiids</taxon>
        <taxon>Lamiales</taxon>
        <taxon>Oleaceae</taxon>
        <taxon>Forsythieae</taxon>
        <taxon>Forsythia</taxon>
    </lineage>
</organism>
<dbReference type="AlphaFoldDB" id="A0ABD1S7D7"/>
<dbReference type="Proteomes" id="UP001604277">
    <property type="component" value="Unassembled WGS sequence"/>
</dbReference>
<keyword evidence="3" id="KW-1185">Reference proteome</keyword>
<gene>
    <name evidence="2" type="ORF">Fot_39530</name>
</gene>
<evidence type="ECO:0000313" key="3">
    <source>
        <dbReference type="Proteomes" id="UP001604277"/>
    </source>
</evidence>
<evidence type="ECO:0000256" key="1">
    <source>
        <dbReference type="SAM" id="MobiDB-lite"/>
    </source>
</evidence>
<reference evidence="3" key="1">
    <citation type="submission" date="2024-07" db="EMBL/GenBank/DDBJ databases">
        <title>Two chromosome-level genome assemblies of Korean endemic species Abeliophyllum distichum and Forsythia ovata (Oleaceae).</title>
        <authorList>
            <person name="Jang H."/>
        </authorList>
    </citation>
    <scope>NUCLEOTIDE SEQUENCE [LARGE SCALE GENOMIC DNA]</scope>
</reference>
<proteinExistence type="predicted"/>